<proteinExistence type="predicted"/>
<evidence type="ECO:0000313" key="2">
    <source>
        <dbReference type="EMBL" id="CDR94142.1"/>
    </source>
</evidence>
<dbReference type="GeneID" id="24562683"/>
<evidence type="ECO:0000313" key="3">
    <source>
        <dbReference type="Proteomes" id="UP000033188"/>
    </source>
</evidence>
<dbReference type="Proteomes" id="UP000033188">
    <property type="component" value="Chromosome 1"/>
</dbReference>
<feature type="region of interest" description="Disordered" evidence="1">
    <location>
        <begin position="352"/>
        <end position="376"/>
    </location>
</feature>
<organism evidence="2 3">
    <name type="scientific">Babesia bigemina</name>
    <dbReference type="NCBI Taxonomy" id="5866"/>
    <lineage>
        <taxon>Eukaryota</taxon>
        <taxon>Sar</taxon>
        <taxon>Alveolata</taxon>
        <taxon>Apicomplexa</taxon>
        <taxon>Aconoidasida</taxon>
        <taxon>Piroplasmida</taxon>
        <taxon>Babesiidae</taxon>
        <taxon>Babesia</taxon>
    </lineage>
</organism>
<feature type="region of interest" description="Disordered" evidence="1">
    <location>
        <begin position="399"/>
        <end position="427"/>
    </location>
</feature>
<protein>
    <submittedName>
        <fullName evidence="2">Uncharacterized protein</fullName>
    </submittedName>
</protein>
<dbReference type="EMBL" id="LK391707">
    <property type="protein sequence ID" value="CDR94142.1"/>
    <property type="molecule type" value="Genomic_DNA"/>
</dbReference>
<dbReference type="OMA" id="NCEPTSS"/>
<dbReference type="AlphaFoldDB" id="A0A061D1Z3"/>
<name>A0A061D1Z3_BABBI</name>
<dbReference type="RefSeq" id="XP_012766328.1">
    <property type="nucleotide sequence ID" value="XM_012910874.1"/>
</dbReference>
<dbReference type="OrthoDB" id="366111at2759"/>
<feature type="compositionally biased region" description="Low complexity" evidence="1">
    <location>
        <begin position="55"/>
        <end position="66"/>
    </location>
</feature>
<gene>
    <name evidence="2" type="ORF">BBBOND_0104510</name>
</gene>
<feature type="region of interest" description="Disordered" evidence="1">
    <location>
        <begin position="512"/>
        <end position="534"/>
    </location>
</feature>
<feature type="region of interest" description="Disordered" evidence="1">
    <location>
        <begin position="1"/>
        <end position="113"/>
    </location>
</feature>
<evidence type="ECO:0000256" key="1">
    <source>
        <dbReference type="SAM" id="MobiDB-lite"/>
    </source>
</evidence>
<accession>A0A061D1Z3</accession>
<reference evidence="3" key="1">
    <citation type="journal article" date="2014" name="Nucleic Acids Res.">
        <title>The evolutionary dynamics of variant antigen genes in Babesia reveal a history of genomic innovation underlying host-parasite interaction.</title>
        <authorList>
            <person name="Jackson A.P."/>
            <person name="Otto T.D."/>
            <person name="Darby A."/>
            <person name="Ramaprasad A."/>
            <person name="Xia D."/>
            <person name="Echaide I.E."/>
            <person name="Farber M."/>
            <person name="Gahlot S."/>
            <person name="Gamble J."/>
            <person name="Gupta D."/>
            <person name="Gupta Y."/>
            <person name="Jackson L."/>
            <person name="Malandrin L."/>
            <person name="Malas T.B."/>
            <person name="Moussa E."/>
            <person name="Nair M."/>
            <person name="Reid A.J."/>
            <person name="Sanders M."/>
            <person name="Sharma J."/>
            <person name="Tracey A."/>
            <person name="Quail M.A."/>
            <person name="Weir W."/>
            <person name="Wastling J.M."/>
            <person name="Hall N."/>
            <person name="Willadsen P."/>
            <person name="Lingelbach K."/>
            <person name="Shiels B."/>
            <person name="Tait A."/>
            <person name="Berriman M."/>
            <person name="Allred D.R."/>
            <person name="Pain A."/>
        </authorList>
    </citation>
    <scope>NUCLEOTIDE SEQUENCE [LARGE SCALE GENOMIC DNA]</scope>
    <source>
        <strain evidence="3">Bond</strain>
    </source>
</reference>
<feature type="region of interest" description="Disordered" evidence="1">
    <location>
        <begin position="300"/>
        <end position="327"/>
    </location>
</feature>
<sequence>MLSGATLPDAAVGRNAISPTNAASTPRSRRPRRAANPQDRTHSSIDSIESLRFMSDSTSVYSPSSSARTTPVRVDGAGLPSAAMLSRTRSAGGPDIDTGNGGGSQSPPSLERSAVPTIQSIKVGDDKGPCLSPGLGERAAALTSKSGLRERPGRSTGSKQLLLNCSDTTVAVEPRKKRAKRKAVVKPEPAEIPVPPIRKPAPVDTSVPFWLTTPKDVKDIASYVKTICSRISNIEKTMKRFESERQGLLNALYQLNVRQLQESFPSRWNAAECDRLNATRPKDVEQTRPDGAELVAAATSLNGDGPGVTRGSSAGARTTVPAKESMSPKENACAAVSVANVLTDYTLPRDAKQEPTVAKAATETTASPQAESGEGVVSQNGAIQCVPDVIEIVDDGDVEEHKSHAEQAGPPEPPCKGQVDDDSESSFTDVSHHAMQRVGSSVHGNDDELEFIGESQLDRNVANYNADDFMESNVLNDFRMWRSCWLKSNDKPEAVSPSRAVMRSAGNYRCNRNEGSLSPGSEGRGVRVENASAEPQGDPLDRFWNLDFRAMSQPNMLRWARFFGIKTSNSTRSMAEELEKIRSYLSSFNVK</sequence>
<keyword evidence="3" id="KW-1185">Reference proteome</keyword>
<dbReference type="VEuPathDB" id="PiroplasmaDB:BBBOND_0104510"/>
<dbReference type="KEGG" id="bbig:BBBOND_0104510"/>